<dbReference type="OrthoDB" id="10521262at2759"/>
<evidence type="ECO:0000313" key="2">
    <source>
        <dbReference type="Proteomes" id="UP000054630"/>
    </source>
</evidence>
<dbReference type="Proteomes" id="UP000054630">
    <property type="component" value="Unassembled WGS sequence"/>
</dbReference>
<gene>
    <name evidence="1" type="ORF">T07_1666</name>
</gene>
<proteinExistence type="predicted"/>
<protein>
    <submittedName>
        <fullName evidence="1">Uncharacterized protein</fullName>
    </submittedName>
</protein>
<name>A0A0V0S5I5_9BILA</name>
<accession>A0A0V0S5I5</accession>
<reference evidence="1 2" key="1">
    <citation type="submission" date="2015-01" db="EMBL/GenBank/DDBJ databases">
        <title>Evolution of Trichinella species and genotypes.</title>
        <authorList>
            <person name="Korhonen P.K."/>
            <person name="Edoardo P."/>
            <person name="Giuseppe L.R."/>
            <person name="Gasser R.B."/>
        </authorList>
    </citation>
    <scope>NUCLEOTIDE SEQUENCE [LARGE SCALE GENOMIC DNA]</scope>
    <source>
        <strain evidence="1">ISS37</strain>
    </source>
</reference>
<organism evidence="1 2">
    <name type="scientific">Trichinella nelsoni</name>
    <dbReference type="NCBI Taxonomy" id="6336"/>
    <lineage>
        <taxon>Eukaryota</taxon>
        <taxon>Metazoa</taxon>
        <taxon>Ecdysozoa</taxon>
        <taxon>Nematoda</taxon>
        <taxon>Enoplea</taxon>
        <taxon>Dorylaimia</taxon>
        <taxon>Trichinellida</taxon>
        <taxon>Trichinellidae</taxon>
        <taxon>Trichinella</taxon>
    </lineage>
</organism>
<dbReference type="EMBL" id="JYDL01000035">
    <property type="protein sequence ID" value="KRX21956.1"/>
    <property type="molecule type" value="Genomic_DNA"/>
</dbReference>
<keyword evidence="2" id="KW-1185">Reference proteome</keyword>
<dbReference type="AlphaFoldDB" id="A0A0V0S5I5"/>
<comment type="caution">
    <text evidence="1">The sequence shown here is derived from an EMBL/GenBank/DDBJ whole genome shotgun (WGS) entry which is preliminary data.</text>
</comment>
<sequence length="187" mass="20581">MNAVFDIVTDDDSTSSRPSKLSYVSGHLLLGIISHEVSYWPPTVGRSSGKLRRSLAISVWFGISQRSCCTHTATVVDPVGIRAISMYDKLIMLNNNHQTAYDYVKMKLHSLSTLITLGYSVHCNAISLAGGQLHFRSSTPSLATPSIPHVFNPNCIIINLFNNRFVSTVFNHVLLVPTSGFRQRASS</sequence>
<evidence type="ECO:0000313" key="1">
    <source>
        <dbReference type="EMBL" id="KRX21956.1"/>
    </source>
</evidence>